<dbReference type="InterPro" id="IPR027417">
    <property type="entry name" value="P-loop_NTPase"/>
</dbReference>
<dbReference type="PANTHER" id="PTHR42939:SF1">
    <property type="entry name" value="ABC TRANSPORTER ATP-BINDING PROTEIN ALBC-RELATED"/>
    <property type="match status" value="1"/>
</dbReference>
<name>X1MXZ0_9ZZZZ</name>
<feature type="non-terminal residue" evidence="5">
    <location>
        <position position="119"/>
    </location>
</feature>
<keyword evidence="2" id="KW-0547">Nucleotide-binding</keyword>
<evidence type="ECO:0000313" key="5">
    <source>
        <dbReference type="EMBL" id="GAI11249.1"/>
    </source>
</evidence>
<dbReference type="Pfam" id="PF00005">
    <property type="entry name" value="ABC_tran"/>
    <property type="match status" value="1"/>
</dbReference>
<dbReference type="GO" id="GO:0016887">
    <property type="term" value="F:ATP hydrolysis activity"/>
    <property type="evidence" value="ECO:0007669"/>
    <property type="project" value="InterPro"/>
</dbReference>
<sequence length="119" mass="12877">MRYSLIALKGIKKTFGLFEALKGINLEFSTGKFATIVGRNGAGKSTLLKIMAGLMAPSVGEITINGSTFKNGSGMHREDMGVVAHQACIYPSLSAYANLLFYGKLFSVKELKNRVKEVL</sequence>
<comment type="caution">
    <text evidence="5">The sequence shown here is derived from an EMBL/GenBank/DDBJ whole genome shotgun (WGS) entry which is preliminary data.</text>
</comment>
<dbReference type="EMBL" id="BARV01006322">
    <property type="protein sequence ID" value="GAI11249.1"/>
    <property type="molecule type" value="Genomic_DNA"/>
</dbReference>
<proteinExistence type="predicted"/>
<evidence type="ECO:0000259" key="4">
    <source>
        <dbReference type="Pfam" id="PF00005"/>
    </source>
</evidence>
<evidence type="ECO:0000256" key="2">
    <source>
        <dbReference type="ARBA" id="ARBA00022741"/>
    </source>
</evidence>
<dbReference type="AlphaFoldDB" id="X1MXZ0"/>
<gene>
    <name evidence="5" type="ORF">S06H3_12950</name>
</gene>
<dbReference type="SUPFAM" id="SSF52540">
    <property type="entry name" value="P-loop containing nucleoside triphosphate hydrolases"/>
    <property type="match status" value="1"/>
</dbReference>
<feature type="domain" description="ABC transporter" evidence="4">
    <location>
        <begin position="21"/>
        <end position="118"/>
    </location>
</feature>
<dbReference type="InterPro" id="IPR003439">
    <property type="entry name" value="ABC_transporter-like_ATP-bd"/>
</dbReference>
<dbReference type="PANTHER" id="PTHR42939">
    <property type="entry name" value="ABC TRANSPORTER ATP-BINDING PROTEIN ALBC-RELATED"/>
    <property type="match status" value="1"/>
</dbReference>
<accession>X1MXZ0</accession>
<evidence type="ECO:0000256" key="3">
    <source>
        <dbReference type="ARBA" id="ARBA00022840"/>
    </source>
</evidence>
<organism evidence="5">
    <name type="scientific">marine sediment metagenome</name>
    <dbReference type="NCBI Taxonomy" id="412755"/>
    <lineage>
        <taxon>unclassified sequences</taxon>
        <taxon>metagenomes</taxon>
        <taxon>ecological metagenomes</taxon>
    </lineage>
</organism>
<dbReference type="Gene3D" id="3.40.50.300">
    <property type="entry name" value="P-loop containing nucleotide triphosphate hydrolases"/>
    <property type="match status" value="1"/>
</dbReference>
<dbReference type="GO" id="GO:0005524">
    <property type="term" value="F:ATP binding"/>
    <property type="evidence" value="ECO:0007669"/>
    <property type="project" value="UniProtKB-KW"/>
</dbReference>
<reference evidence="5" key="1">
    <citation type="journal article" date="2014" name="Front. Microbiol.">
        <title>High frequency of phylogenetically diverse reductive dehalogenase-homologous genes in deep subseafloor sedimentary metagenomes.</title>
        <authorList>
            <person name="Kawai M."/>
            <person name="Futagami T."/>
            <person name="Toyoda A."/>
            <person name="Takaki Y."/>
            <person name="Nishi S."/>
            <person name="Hori S."/>
            <person name="Arai W."/>
            <person name="Tsubouchi T."/>
            <person name="Morono Y."/>
            <person name="Uchiyama I."/>
            <person name="Ito T."/>
            <person name="Fujiyama A."/>
            <person name="Inagaki F."/>
            <person name="Takami H."/>
        </authorList>
    </citation>
    <scope>NUCLEOTIDE SEQUENCE</scope>
    <source>
        <strain evidence="5">Expedition CK06-06</strain>
    </source>
</reference>
<protein>
    <recommendedName>
        <fullName evidence="4">ABC transporter domain-containing protein</fullName>
    </recommendedName>
</protein>
<dbReference type="InterPro" id="IPR051782">
    <property type="entry name" value="ABC_Transporter_VariousFunc"/>
</dbReference>
<keyword evidence="3" id="KW-0067">ATP-binding</keyword>
<evidence type="ECO:0000256" key="1">
    <source>
        <dbReference type="ARBA" id="ARBA00022448"/>
    </source>
</evidence>
<keyword evidence="1" id="KW-0813">Transport</keyword>